<protein>
    <submittedName>
        <fullName evidence="2">Uncharacterized protein</fullName>
    </submittedName>
</protein>
<dbReference type="EMBL" id="KP027200">
    <property type="protein sequence ID" value="AJF40391.1"/>
    <property type="molecule type" value="Genomic_DNA"/>
</dbReference>
<accession>A0A0B5GXV6</accession>
<dbReference type="OrthoDB" id="24655at10239"/>
<dbReference type="GeneID" id="23680795"/>
<keyword evidence="3" id="KW-1185">Reference proteome</keyword>
<feature type="coiled-coil region" evidence="1">
    <location>
        <begin position="54"/>
        <end position="95"/>
    </location>
</feature>
<evidence type="ECO:0000256" key="1">
    <source>
        <dbReference type="SAM" id="Coils"/>
    </source>
</evidence>
<reference evidence="2 3" key="1">
    <citation type="submission" date="2014-10" db="EMBL/GenBank/DDBJ databases">
        <authorList>
            <person name="Mbambo L.M."/>
            <person name="Adam N."/>
            <person name="Bengani L."/>
            <person name="Honono X."/>
            <person name="Molechan C."/>
            <person name="Ncobeni N."/>
            <person name="Tshabalala N."/>
            <person name="Nkondlo N."/>
            <person name="Larsen M.H."/>
            <person name="Rubin E.J."/>
            <person name="Russell D.A."/>
            <person name="Guerrero C.A."/>
            <person name="Bowman C.A."/>
            <person name="Jacobs-Sera D."/>
            <person name="Hendrix R.W."/>
            <person name="Hatfull G.F."/>
        </authorList>
    </citation>
    <scope>NUCLEOTIDE SEQUENCE [LARGE SCALE GENOMIC DNA]</scope>
</reference>
<name>A0A0B5GXV6_9CAUD</name>
<dbReference type="KEGG" id="vg:23680795"/>
<dbReference type="Proteomes" id="UP000031808">
    <property type="component" value="Segment"/>
</dbReference>
<proteinExistence type="predicted"/>
<keyword evidence="1" id="KW-0175">Coiled coil</keyword>
<organism evidence="2 3">
    <name type="scientific">Mycobacterium phage Malithi</name>
    <dbReference type="NCBI Taxonomy" id="1567472"/>
    <lineage>
        <taxon>Viruses</taxon>
        <taxon>Duplodnaviria</taxon>
        <taxon>Heunggongvirae</taxon>
        <taxon>Uroviricota</taxon>
        <taxon>Caudoviricetes</taxon>
        <taxon>Pclasvirinae</taxon>
        <taxon>Fishburnevirus</taxon>
        <taxon>Fishburnevirus malithi</taxon>
    </lineage>
</organism>
<gene>
    <name evidence="2" type="primary">35</name>
    <name evidence="2" type="ORF">MALITHI_35</name>
</gene>
<evidence type="ECO:0000313" key="3">
    <source>
        <dbReference type="Proteomes" id="UP000031808"/>
    </source>
</evidence>
<dbReference type="RefSeq" id="YP_009125990.1">
    <property type="nucleotide sequence ID" value="NC_026605.1"/>
</dbReference>
<evidence type="ECO:0000313" key="2">
    <source>
        <dbReference type="EMBL" id="AJF40391.1"/>
    </source>
</evidence>
<sequence>MSDEPYAIRVLQRVEGAAAALHAKADEDTRAALVNMAHLYHGVTEALAATSREIVQYAKAVEIAETARDEARAEAQALRAELDELRQALAEGIAEAVSR</sequence>